<sequence>MHHNTFILLLVVFVTILPALDAWWLVGKNGNNRQCPRRGSASPYYFGTTNLACMINGKRKRRAPSRGVWEYTHRFIYYQGYYFEFSNRGIFVHRNRIDSHRCSGGTESSPAGYSYLDVECIKNCAHSYRRNFGNYNFLSNNCHHFANKLSEVLCTRSSCPSWC</sequence>
<protein>
    <recommendedName>
        <fullName evidence="4">LRAT domain-containing protein</fullName>
    </recommendedName>
</protein>
<feature type="chain" id="PRO_5036478966" description="LRAT domain-containing protein" evidence="1">
    <location>
        <begin position="23"/>
        <end position="163"/>
    </location>
</feature>
<dbReference type="OrthoDB" id="6082640at2759"/>
<dbReference type="InterPro" id="IPR042266">
    <property type="entry name" value="PPPDE_sf"/>
</dbReference>
<proteinExistence type="predicted"/>
<reference evidence="2" key="1">
    <citation type="submission" date="2022-08" db="UniProtKB">
        <authorList>
            <consortium name="EnsemblMetazoa"/>
        </authorList>
    </citation>
    <scope>IDENTIFICATION</scope>
    <source>
        <strain evidence="2">05x7-T-G4-1.051#20</strain>
    </source>
</reference>
<dbReference type="Proteomes" id="UP000005408">
    <property type="component" value="Unassembled WGS sequence"/>
</dbReference>
<evidence type="ECO:0008006" key="4">
    <source>
        <dbReference type="Google" id="ProtNLM"/>
    </source>
</evidence>
<evidence type="ECO:0000256" key="1">
    <source>
        <dbReference type="SAM" id="SignalP"/>
    </source>
</evidence>
<feature type="signal peptide" evidence="1">
    <location>
        <begin position="1"/>
        <end position="22"/>
    </location>
</feature>
<dbReference type="EnsemblMetazoa" id="G13722.1">
    <property type="protein sequence ID" value="G13722.1:cds"/>
    <property type="gene ID" value="G13722"/>
</dbReference>
<evidence type="ECO:0000313" key="3">
    <source>
        <dbReference type="Proteomes" id="UP000005408"/>
    </source>
</evidence>
<dbReference type="Gene3D" id="3.90.1720.30">
    <property type="entry name" value="PPPDE domains"/>
    <property type="match status" value="1"/>
</dbReference>
<accession>A0A8W8IE07</accession>
<organism evidence="2 3">
    <name type="scientific">Magallana gigas</name>
    <name type="common">Pacific oyster</name>
    <name type="synonym">Crassostrea gigas</name>
    <dbReference type="NCBI Taxonomy" id="29159"/>
    <lineage>
        <taxon>Eukaryota</taxon>
        <taxon>Metazoa</taxon>
        <taxon>Spiralia</taxon>
        <taxon>Lophotrochozoa</taxon>
        <taxon>Mollusca</taxon>
        <taxon>Bivalvia</taxon>
        <taxon>Autobranchia</taxon>
        <taxon>Pteriomorphia</taxon>
        <taxon>Ostreida</taxon>
        <taxon>Ostreoidea</taxon>
        <taxon>Ostreidae</taxon>
        <taxon>Magallana</taxon>
    </lineage>
</organism>
<keyword evidence="3" id="KW-1185">Reference proteome</keyword>
<keyword evidence="1" id="KW-0732">Signal</keyword>
<dbReference type="AlphaFoldDB" id="A0A8W8IE07"/>
<name>A0A8W8IE07_MAGGI</name>
<evidence type="ECO:0000313" key="2">
    <source>
        <dbReference type="EnsemblMetazoa" id="G13722.1:cds"/>
    </source>
</evidence>